<dbReference type="InterPro" id="IPR011333">
    <property type="entry name" value="SKP1/BTB/POZ_sf"/>
</dbReference>
<dbReference type="Gene3D" id="1.25.40.420">
    <property type="match status" value="1"/>
</dbReference>
<dbReference type="Gene3D" id="2.130.10.30">
    <property type="entry name" value="Regulator of chromosome condensation 1/beta-lactamase-inhibitor protein II"/>
    <property type="match status" value="1"/>
</dbReference>
<evidence type="ECO:0000256" key="2">
    <source>
        <dbReference type="PROSITE-ProRule" id="PRU00235"/>
    </source>
</evidence>
<dbReference type="STRING" id="64791.A0A151WVK6"/>
<evidence type="ECO:0000313" key="4">
    <source>
        <dbReference type="EMBL" id="KYQ51913.1"/>
    </source>
</evidence>
<dbReference type="Pfam" id="PF00415">
    <property type="entry name" value="RCC1"/>
    <property type="match status" value="2"/>
</dbReference>
<evidence type="ECO:0000259" key="3">
    <source>
        <dbReference type="PROSITE" id="PS50097"/>
    </source>
</evidence>
<feature type="repeat" description="RCC1" evidence="2">
    <location>
        <begin position="93"/>
        <end position="150"/>
    </location>
</feature>
<dbReference type="SUPFAM" id="SSF50985">
    <property type="entry name" value="RCC1/BLIP-II"/>
    <property type="match status" value="1"/>
</dbReference>
<feature type="domain" description="BTB" evidence="3">
    <location>
        <begin position="251"/>
        <end position="317"/>
    </location>
</feature>
<dbReference type="PROSITE" id="PS50012">
    <property type="entry name" value="RCC1_3"/>
    <property type="match status" value="1"/>
</dbReference>
<dbReference type="Gene3D" id="3.30.710.10">
    <property type="entry name" value="Potassium Channel Kv1.1, Chain A"/>
    <property type="match status" value="1"/>
</dbReference>
<dbReference type="InterPro" id="IPR000210">
    <property type="entry name" value="BTB/POZ_dom"/>
</dbReference>
<dbReference type="SUPFAM" id="SSF54695">
    <property type="entry name" value="POZ domain"/>
    <property type="match status" value="1"/>
</dbReference>
<gene>
    <name evidence="4" type="ORF">ALC60_08975</name>
</gene>
<sequence length="411" mass="46141">MCSKPKKICSSLCSWPIFNSLESQFLSQIHMVLVYGTLGNEALIVTKDKMVYGLGNNVNGCLGIGDEDATLDPKKVEDLCGKDIKTFAYGIGPHIYSWGCNDRGQLGTEKSAQVITPILVQIPVPEDSLSMKRIIDIACGINYSVALTEDGKLDSRFDLIKHETKIKWVDIAALNCSNISVAVSEEGHVYVWGNCHGEKIVTPTVTPFSDMHDAIARYGPSVMHQPLILYANEGPDILQCLKTAFDDRLTSDFEIQVQGKCIYVHKVVLIARCSYFRTMFQHDWACQKLFLNEGKPSYVIYKAFLKYLYTDIIDLPLEKASELLDLAEEYCESNLKQHCIQLIKQGITVSNVAYFYRIAVKHNAKDLKDFCIKFAVDHLTAVTQTESFSKLDRITMKTFIIKIGKVGGFKK</sequence>
<dbReference type="InterPro" id="IPR051625">
    <property type="entry name" value="Signaling_Regulatory_Domain"/>
</dbReference>
<evidence type="ECO:0000313" key="5">
    <source>
        <dbReference type="Proteomes" id="UP000075809"/>
    </source>
</evidence>
<dbReference type="AlphaFoldDB" id="A0A151WVK6"/>
<dbReference type="CDD" id="cd18298">
    <property type="entry name" value="BTB_POZ_RCBTB1_2"/>
    <property type="match status" value="1"/>
</dbReference>
<keyword evidence="1" id="KW-0677">Repeat</keyword>
<organism evidence="4 5">
    <name type="scientific">Mycetomoellerius zeteki</name>
    <dbReference type="NCBI Taxonomy" id="64791"/>
    <lineage>
        <taxon>Eukaryota</taxon>
        <taxon>Metazoa</taxon>
        <taxon>Ecdysozoa</taxon>
        <taxon>Arthropoda</taxon>
        <taxon>Hexapoda</taxon>
        <taxon>Insecta</taxon>
        <taxon>Pterygota</taxon>
        <taxon>Neoptera</taxon>
        <taxon>Endopterygota</taxon>
        <taxon>Hymenoptera</taxon>
        <taxon>Apocrita</taxon>
        <taxon>Aculeata</taxon>
        <taxon>Formicoidea</taxon>
        <taxon>Formicidae</taxon>
        <taxon>Myrmicinae</taxon>
        <taxon>Mycetomoellerius</taxon>
    </lineage>
</organism>
<dbReference type="InterPro" id="IPR000408">
    <property type="entry name" value="Reg_chr_condens"/>
</dbReference>
<name>A0A151WVK6_9HYME</name>
<dbReference type="InterPro" id="IPR009091">
    <property type="entry name" value="RCC1/BLIP-II"/>
</dbReference>
<dbReference type="EMBL" id="KQ982701">
    <property type="protein sequence ID" value="KYQ51913.1"/>
    <property type="molecule type" value="Genomic_DNA"/>
</dbReference>
<protein>
    <submittedName>
        <fullName evidence="4">RCC1 and BTB domain-containing protein 1</fullName>
    </submittedName>
</protein>
<evidence type="ECO:0000256" key="1">
    <source>
        <dbReference type="ARBA" id="ARBA00022737"/>
    </source>
</evidence>
<dbReference type="PROSITE" id="PS50097">
    <property type="entry name" value="BTB"/>
    <property type="match status" value="1"/>
</dbReference>
<dbReference type="Pfam" id="PF00651">
    <property type="entry name" value="BTB"/>
    <property type="match status" value="1"/>
</dbReference>
<accession>A0A151WVK6</accession>
<dbReference type="PANTHER" id="PTHR22872">
    <property type="entry name" value="BTK-BINDING PROTEIN-RELATED"/>
    <property type="match status" value="1"/>
</dbReference>
<dbReference type="CDD" id="cd18498">
    <property type="entry name" value="BACK_RCBTB1_2"/>
    <property type="match status" value="1"/>
</dbReference>
<dbReference type="SMART" id="SM00225">
    <property type="entry name" value="BTB"/>
    <property type="match status" value="1"/>
</dbReference>
<reference evidence="4 5" key="1">
    <citation type="submission" date="2015-09" db="EMBL/GenBank/DDBJ databases">
        <title>Trachymyrmex zeteki WGS genome.</title>
        <authorList>
            <person name="Nygaard S."/>
            <person name="Hu H."/>
            <person name="Boomsma J."/>
            <person name="Zhang G."/>
        </authorList>
    </citation>
    <scope>NUCLEOTIDE SEQUENCE [LARGE SCALE GENOMIC DNA]</scope>
    <source>
        <strain evidence="4">Tzet28-1</strain>
        <tissue evidence="4">Whole body</tissue>
    </source>
</reference>
<proteinExistence type="predicted"/>
<keyword evidence="5" id="KW-1185">Reference proteome</keyword>
<dbReference type="PANTHER" id="PTHR22872:SF10">
    <property type="entry name" value="ULTRAVIOLET-B RECEPTOR UVR8"/>
    <property type="match status" value="1"/>
</dbReference>
<dbReference type="Proteomes" id="UP000075809">
    <property type="component" value="Unassembled WGS sequence"/>
</dbReference>